<accession>A0A264VP01</accession>
<comment type="caution">
    <text evidence="4">The sequence shown here is derived from an EMBL/GenBank/DDBJ whole genome shotgun (WGS) entry which is preliminary data.</text>
</comment>
<dbReference type="Proteomes" id="UP000834611">
    <property type="component" value="Unassembled WGS sequence"/>
</dbReference>
<feature type="domain" description="Fimbrial-type adhesion" evidence="2">
    <location>
        <begin position="29"/>
        <end position="176"/>
    </location>
</feature>
<dbReference type="Proteomes" id="UP000216001">
    <property type="component" value="Unassembled WGS sequence"/>
</dbReference>
<sequence length="177" mass="18262">MKKIILATMISGLMSTSALAVDAGSGTVTFSGSIIEAPCSIAPGEENQEVPLGQVSNVTLDNGGESSAQPFQIKLEGCNLKGDNQVAVTFKGTEAGKDTGYLQITGDATGAAVKIMNSSGTQIKVNSGAKQNYVEGNNTLKFQASLIGLQLVDAQSKVIPVTPGKFQAVTNFTLAYN</sequence>
<feature type="signal peptide" evidence="1">
    <location>
        <begin position="1"/>
        <end position="20"/>
    </location>
</feature>
<dbReference type="GO" id="GO:0043709">
    <property type="term" value="P:cell adhesion involved in single-species biofilm formation"/>
    <property type="evidence" value="ECO:0007669"/>
    <property type="project" value="TreeGrafter"/>
</dbReference>
<dbReference type="AlphaFoldDB" id="A0A264VP01"/>
<reference evidence="3" key="2">
    <citation type="submission" date="2020-05" db="EMBL/GenBank/DDBJ databases">
        <authorList>
            <person name="Delgado-Blas J."/>
        </authorList>
    </citation>
    <scope>NUCLEOTIDE SEQUENCE</scope>
    <source>
        <strain evidence="3">BB1453</strain>
    </source>
</reference>
<evidence type="ECO:0000313" key="3">
    <source>
        <dbReference type="EMBL" id="CAB5671180.1"/>
    </source>
</evidence>
<dbReference type="InterPro" id="IPR000259">
    <property type="entry name" value="Adhesion_dom_fimbrial"/>
</dbReference>
<gene>
    <name evidence="3" type="primary">smfA_1</name>
    <name evidence="4" type="ORF">CHI95_18470</name>
    <name evidence="3" type="ORF">GHA_00768</name>
</gene>
<organism evidence="4 5">
    <name type="scientific">Providencia rettgeri</name>
    <dbReference type="NCBI Taxonomy" id="587"/>
    <lineage>
        <taxon>Bacteria</taxon>
        <taxon>Pseudomonadati</taxon>
        <taxon>Pseudomonadota</taxon>
        <taxon>Gammaproteobacteria</taxon>
        <taxon>Enterobacterales</taxon>
        <taxon>Morganellaceae</taxon>
        <taxon>Providencia</taxon>
    </lineage>
</organism>
<dbReference type="InterPro" id="IPR036937">
    <property type="entry name" value="Adhesion_dom_fimbrial_sf"/>
</dbReference>
<dbReference type="PANTHER" id="PTHR33420">
    <property type="entry name" value="FIMBRIAL SUBUNIT ELFA-RELATED"/>
    <property type="match status" value="1"/>
</dbReference>
<dbReference type="SUPFAM" id="SSF49401">
    <property type="entry name" value="Bacterial adhesins"/>
    <property type="match status" value="1"/>
</dbReference>
<name>A0A264VP01_PRORE</name>
<dbReference type="Pfam" id="PF00419">
    <property type="entry name" value="Fimbrial"/>
    <property type="match status" value="1"/>
</dbReference>
<proteinExistence type="predicted"/>
<evidence type="ECO:0000259" key="2">
    <source>
        <dbReference type="Pfam" id="PF00419"/>
    </source>
</evidence>
<dbReference type="EMBL" id="CAHPSF010000001">
    <property type="protein sequence ID" value="CAB5671180.1"/>
    <property type="molecule type" value="Genomic_DNA"/>
</dbReference>
<dbReference type="PANTHER" id="PTHR33420:SF26">
    <property type="entry name" value="FIMBRIAL SUBUNIT"/>
    <property type="match status" value="1"/>
</dbReference>
<evidence type="ECO:0000313" key="5">
    <source>
        <dbReference type="Proteomes" id="UP000216001"/>
    </source>
</evidence>
<dbReference type="InterPro" id="IPR050263">
    <property type="entry name" value="Bact_Fimbrial_Adh_Pro"/>
</dbReference>
<protein>
    <submittedName>
        <fullName evidence="3">Fimbria A protein</fullName>
    </submittedName>
    <submittedName>
        <fullName evidence="4">Fimbrial protein</fullName>
    </submittedName>
</protein>
<reference evidence="4 5" key="1">
    <citation type="submission" date="2017-07" db="EMBL/GenBank/DDBJ databases">
        <title>blaIMP-27 on transferable plasmids in Proteus mirabilis and Providencia rettgeri.</title>
        <authorList>
            <person name="Potter R."/>
        </authorList>
    </citation>
    <scope>NUCLEOTIDE SEQUENCE [LARGE SCALE GENOMIC DNA]</scope>
    <source>
        <strain evidence="4 5">PR1</strain>
    </source>
</reference>
<keyword evidence="1" id="KW-0732">Signal</keyword>
<dbReference type="GeneID" id="92275164"/>
<dbReference type="EMBL" id="NOWC01000026">
    <property type="protein sequence ID" value="OZS73108.1"/>
    <property type="molecule type" value="Genomic_DNA"/>
</dbReference>
<dbReference type="RefSeq" id="WP_094962509.1">
    <property type="nucleotide sequence ID" value="NZ_ABDWLN020000024.1"/>
</dbReference>
<evidence type="ECO:0000313" key="4">
    <source>
        <dbReference type="EMBL" id="OZS73108.1"/>
    </source>
</evidence>
<dbReference type="InterPro" id="IPR008966">
    <property type="entry name" value="Adhesion_dom_sf"/>
</dbReference>
<evidence type="ECO:0000256" key="1">
    <source>
        <dbReference type="SAM" id="SignalP"/>
    </source>
</evidence>
<dbReference type="Gene3D" id="2.60.40.1090">
    <property type="entry name" value="Fimbrial-type adhesion domain"/>
    <property type="match status" value="1"/>
</dbReference>
<feature type="chain" id="PRO_5041163739" evidence="1">
    <location>
        <begin position="21"/>
        <end position="177"/>
    </location>
</feature>
<dbReference type="GO" id="GO:0009289">
    <property type="term" value="C:pilus"/>
    <property type="evidence" value="ECO:0007669"/>
    <property type="project" value="InterPro"/>
</dbReference>